<evidence type="ECO:0000313" key="3">
    <source>
        <dbReference type="Proteomes" id="UP000886595"/>
    </source>
</evidence>
<gene>
    <name evidence="2" type="ORF">Bca52824_064830</name>
</gene>
<proteinExistence type="predicted"/>
<sequence>MKIWWRGFSLGPPVRFVKIKPEPGKNVEKDDQKRSDAIDGQSKEHKSDAVEVLDFGSAHVLFDELIQRVPNCIVSPPSSSVTTAMAPGQVVSPASLFHSNKASIKSKEMLHAMIRLRSRSSLRSVSQFLANLWLRIQHLRIRKMKPSLIEVSAAMGSG</sequence>
<name>A0A8X7QH95_BRACI</name>
<protein>
    <submittedName>
        <fullName evidence="2">Uncharacterized protein</fullName>
    </submittedName>
</protein>
<reference evidence="2 3" key="1">
    <citation type="submission" date="2020-02" db="EMBL/GenBank/DDBJ databases">
        <authorList>
            <person name="Ma Q."/>
            <person name="Huang Y."/>
            <person name="Song X."/>
            <person name="Pei D."/>
        </authorList>
    </citation>
    <scope>NUCLEOTIDE SEQUENCE [LARGE SCALE GENOMIC DNA]</scope>
    <source>
        <strain evidence="2">Sxm20200214</strain>
        <tissue evidence="2">Leaf</tissue>
    </source>
</reference>
<evidence type="ECO:0000256" key="1">
    <source>
        <dbReference type="SAM" id="MobiDB-lite"/>
    </source>
</evidence>
<organism evidence="2 3">
    <name type="scientific">Brassica carinata</name>
    <name type="common">Ethiopian mustard</name>
    <name type="synonym">Abyssinian cabbage</name>
    <dbReference type="NCBI Taxonomy" id="52824"/>
    <lineage>
        <taxon>Eukaryota</taxon>
        <taxon>Viridiplantae</taxon>
        <taxon>Streptophyta</taxon>
        <taxon>Embryophyta</taxon>
        <taxon>Tracheophyta</taxon>
        <taxon>Spermatophyta</taxon>
        <taxon>Magnoliopsida</taxon>
        <taxon>eudicotyledons</taxon>
        <taxon>Gunneridae</taxon>
        <taxon>Pentapetalae</taxon>
        <taxon>rosids</taxon>
        <taxon>malvids</taxon>
        <taxon>Brassicales</taxon>
        <taxon>Brassicaceae</taxon>
        <taxon>Brassiceae</taxon>
        <taxon>Brassica</taxon>
    </lineage>
</organism>
<evidence type="ECO:0000313" key="2">
    <source>
        <dbReference type="EMBL" id="KAG2270275.1"/>
    </source>
</evidence>
<dbReference type="AlphaFoldDB" id="A0A8X7QH95"/>
<dbReference type="EMBL" id="JAAMPC010000013">
    <property type="protein sequence ID" value="KAG2270275.1"/>
    <property type="molecule type" value="Genomic_DNA"/>
</dbReference>
<dbReference type="Proteomes" id="UP000886595">
    <property type="component" value="Unassembled WGS sequence"/>
</dbReference>
<feature type="region of interest" description="Disordered" evidence="1">
    <location>
        <begin position="21"/>
        <end position="45"/>
    </location>
</feature>
<comment type="caution">
    <text evidence="2">The sequence shown here is derived from an EMBL/GenBank/DDBJ whole genome shotgun (WGS) entry which is preliminary data.</text>
</comment>
<keyword evidence="3" id="KW-1185">Reference proteome</keyword>
<dbReference type="OrthoDB" id="10466598at2759"/>
<accession>A0A8X7QH95</accession>